<protein>
    <recommendedName>
        <fullName evidence="1">Nudix hydrolase domain-containing protein</fullName>
    </recommendedName>
</protein>
<dbReference type="AlphaFoldDB" id="A0A7C8MMH6"/>
<dbReference type="Gene3D" id="3.90.79.10">
    <property type="entry name" value="Nucleoside Triphosphate Pyrophosphohydrolase"/>
    <property type="match status" value="1"/>
</dbReference>
<dbReference type="InterPro" id="IPR000086">
    <property type="entry name" value="NUDIX_hydrolase_dom"/>
</dbReference>
<dbReference type="Proteomes" id="UP000481858">
    <property type="component" value="Unassembled WGS sequence"/>
</dbReference>
<gene>
    <name evidence="2" type="ORF">GQX73_g10438</name>
</gene>
<evidence type="ECO:0000313" key="2">
    <source>
        <dbReference type="EMBL" id="KAF2963135.1"/>
    </source>
</evidence>
<feature type="domain" description="Nudix hydrolase" evidence="1">
    <location>
        <begin position="36"/>
        <end position="175"/>
    </location>
</feature>
<dbReference type="InterPro" id="IPR015797">
    <property type="entry name" value="NUDIX_hydrolase-like_dom_sf"/>
</dbReference>
<dbReference type="OrthoDB" id="276276at2759"/>
<proteinExistence type="predicted"/>
<dbReference type="Pfam" id="PF00293">
    <property type="entry name" value="NUDIX"/>
    <property type="match status" value="1"/>
</dbReference>
<dbReference type="PANTHER" id="PTHR43736:SF1">
    <property type="entry name" value="DIHYDRONEOPTERIN TRIPHOSPHATE DIPHOSPHATASE"/>
    <property type="match status" value="1"/>
</dbReference>
<evidence type="ECO:0000259" key="1">
    <source>
        <dbReference type="PROSITE" id="PS51462"/>
    </source>
</evidence>
<dbReference type="EMBL" id="WUBL01000230">
    <property type="protein sequence ID" value="KAF2963135.1"/>
    <property type="molecule type" value="Genomic_DNA"/>
</dbReference>
<dbReference type="CDD" id="cd02883">
    <property type="entry name" value="NUDIX_Hydrolase"/>
    <property type="match status" value="1"/>
</dbReference>
<keyword evidence="3" id="KW-1185">Reference proteome</keyword>
<dbReference type="SUPFAM" id="SSF55811">
    <property type="entry name" value="Nudix"/>
    <property type="match status" value="1"/>
</dbReference>
<dbReference type="InParanoid" id="A0A7C8MMH6"/>
<dbReference type="PROSITE" id="PS51462">
    <property type="entry name" value="NUDIX"/>
    <property type="match status" value="1"/>
</dbReference>
<sequence length="185" mass="20385">MAEYHPAFNFNHHPSVAEFTVSKHSYLAAHPGASFGYIATSALVLDIGAGVNPRILLLQRAASDSSPNKWEPPGGACDDDDESILHAAVRELWEEAGLETARIIRLVGDPYDFSISIGEVRQFSFAVSIKTENGMLPAVKLNPKEHQRFVWATESEVRARKINGIDLEFTAEEVERAVLLAFSHV</sequence>
<evidence type="ECO:0000313" key="3">
    <source>
        <dbReference type="Proteomes" id="UP000481858"/>
    </source>
</evidence>
<organism evidence="2 3">
    <name type="scientific">Xylaria multiplex</name>
    <dbReference type="NCBI Taxonomy" id="323545"/>
    <lineage>
        <taxon>Eukaryota</taxon>
        <taxon>Fungi</taxon>
        <taxon>Dikarya</taxon>
        <taxon>Ascomycota</taxon>
        <taxon>Pezizomycotina</taxon>
        <taxon>Sordariomycetes</taxon>
        <taxon>Xylariomycetidae</taxon>
        <taxon>Xylariales</taxon>
        <taxon>Xylariaceae</taxon>
        <taxon>Xylaria</taxon>
    </lineage>
</organism>
<reference evidence="2 3" key="1">
    <citation type="submission" date="2019-12" db="EMBL/GenBank/DDBJ databases">
        <title>Draft genome sequence of the ascomycete Xylaria multiplex DSM 110363.</title>
        <authorList>
            <person name="Buettner E."/>
            <person name="Kellner H."/>
        </authorList>
    </citation>
    <scope>NUCLEOTIDE SEQUENCE [LARGE SCALE GENOMIC DNA]</scope>
    <source>
        <strain evidence="2 3">DSM 110363</strain>
    </source>
</reference>
<name>A0A7C8MMH6_9PEZI</name>
<comment type="caution">
    <text evidence="2">The sequence shown here is derived from an EMBL/GenBank/DDBJ whole genome shotgun (WGS) entry which is preliminary data.</text>
</comment>
<dbReference type="PANTHER" id="PTHR43736">
    <property type="entry name" value="ADP-RIBOSE PYROPHOSPHATASE"/>
    <property type="match status" value="1"/>
</dbReference>
<accession>A0A7C8MMH6</accession>